<comment type="catalytic activity">
    <reaction evidence="8">
        <text>2 R'C(R)SH + O2 = R'C(R)S-S(R)CR' + H2O2</text>
        <dbReference type="Rhea" id="RHEA:17357"/>
        <dbReference type="ChEBI" id="CHEBI:15379"/>
        <dbReference type="ChEBI" id="CHEBI:16240"/>
        <dbReference type="ChEBI" id="CHEBI:16520"/>
        <dbReference type="ChEBI" id="CHEBI:17412"/>
        <dbReference type="EC" id="1.8.3.2"/>
    </reaction>
</comment>
<dbReference type="SUPFAM" id="SSF52833">
    <property type="entry name" value="Thioredoxin-like"/>
    <property type="match status" value="1"/>
</dbReference>
<dbReference type="InterPro" id="IPR042568">
    <property type="entry name" value="QSOX_FAD-bd_sf"/>
</dbReference>
<protein>
    <recommendedName>
        <fullName evidence="8">Sulfhydryl oxidase</fullName>
        <ecNumber evidence="8">1.8.3.2</ecNumber>
    </recommendedName>
</protein>
<feature type="transmembrane region" description="Helical" evidence="8">
    <location>
        <begin position="230"/>
        <end position="254"/>
    </location>
</feature>
<evidence type="ECO:0000256" key="9">
    <source>
        <dbReference type="SAM" id="SignalP"/>
    </source>
</evidence>
<dbReference type="Gene3D" id="3.40.30.10">
    <property type="entry name" value="Glutaredoxin"/>
    <property type="match status" value="1"/>
</dbReference>
<keyword evidence="8" id="KW-0812">Transmembrane</keyword>
<comment type="cofactor">
    <cofactor evidence="1 8">
        <name>FAD</name>
        <dbReference type="ChEBI" id="CHEBI:57692"/>
    </cofactor>
</comment>
<evidence type="ECO:0000313" key="12">
    <source>
        <dbReference type="Proteomes" id="UP000050640"/>
    </source>
</evidence>
<dbReference type="WBParaSite" id="EEL_0000642301-mRNA-1">
    <property type="protein sequence ID" value="EEL_0000642301-mRNA-1"/>
    <property type="gene ID" value="EEL_0000642301"/>
</dbReference>
<proteinExistence type="predicted"/>
<keyword evidence="12" id="KW-1185">Reference proteome</keyword>
<dbReference type="Pfam" id="PF00085">
    <property type="entry name" value="Thioredoxin"/>
    <property type="match status" value="1"/>
</dbReference>
<evidence type="ECO:0000256" key="5">
    <source>
        <dbReference type="ARBA" id="ARBA00023002"/>
    </source>
</evidence>
<dbReference type="GO" id="GO:0006457">
    <property type="term" value="P:protein folding"/>
    <property type="evidence" value="ECO:0007669"/>
    <property type="project" value="TreeGrafter"/>
</dbReference>
<keyword evidence="8" id="KW-0472">Membrane</keyword>
<dbReference type="PANTHER" id="PTHR22897">
    <property type="entry name" value="QUIESCIN Q6-RELATED SULFHYDRYL OXIDASE"/>
    <property type="match status" value="1"/>
</dbReference>
<feature type="domain" description="ERV/ALR sulfhydryl oxidase" evidence="10">
    <location>
        <begin position="434"/>
        <end position="539"/>
    </location>
</feature>
<feature type="domain" description="Thioredoxin" evidence="11">
    <location>
        <begin position="25"/>
        <end position="159"/>
    </location>
</feature>
<dbReference type="InterPro" id="IPR036774">
    <property type="entry name" value="ERV/ALR_sulphydryl_oxid_sf"/>
</dbReference>
<dbReference type="Gene3D" id="1.20.120.1960">
    <property type="entry name" value="QSOX sulfhydryl oxidase domain"/>
    <property type="match status" value="1"/>
</dbReference>
<keyword evidence="4 8" id="KW-0274">FAD</keyword>
<dbReference type="PANTHER" id="PTHR22897:SF20">
    <property type="entry name" value="SULFHYDRYL OXIDASE"/>
    <property type="match status" value="1"/>
</dbReference>
<dbReference type="AlphaFoldDB" id="A0A158Q846"/>
<keyword evidence="5 8" id="KW-0560">Oxidoreductase</keyword>
<dbReference type="InterPro" id="IPR017937">
    <property type="entry name" value="Thioredoxin_CS"/>
</dbReference>
<keyword evidence="6" id="KW-1015">Disulfide bond</keyword>
<evidence type="ECO:0000313" key="13">
    <source>
        <dbReference type="WBParaSite" id="EEL_0000642301-mRNA-1"/>
    </source>
</evidence>
<dbReference type="GO" id="GO:0003756">
    <property type="term" value="F:protein disulfide isomerase activity"/>
    <property type="evidence" value="ECO:0007669"/>
    <property type="project" value="TreeGrafter"/>
</dbReference>
<dbReference type="PROSITE" id="PS00194">
    <property type="entry name" value="THIOREDOXIN_1"/>
    <property type="match status" value="1"/>
</dbReference>
<name>A0A158Q846_9BILA</name>
<evidence type="ECO:0000256" key="4">
    <source>
        <dbReference type="ARBA" id="ARBA00022827"/>
    </source>
</evidence>
<dbReference type="GO" id="GO:0016971">
    <property type="term" value="F:flavin-dependent sulfhydryl oxidase activity"/>
    <property type="evidence" value="ECO:0007669"/>
    <property type="project" value="InterPro"/>
</dbReference>
<evidence type="ECO:0000256" key="3">
    <source>
        <dbReference type="ARBA" id="ARBA00022729"/>
    </source>
</evidence>
<feature type="chain" id="PRO_5007630834" description="Sulfhydryl oxidase" evidence="9">
    <location>
        <begin position="19"/>
        <end position="587"/>
    </location>
</feature>
<evidence type="ECO:0000259" key="11">
    <source>
        <dbReference type="PROSITE" id="PS51352"/>
    </source>
</evidence>
<dbReference type="SUPFAM" id="SSF69000">
    <property type="entry name" value="FAD-dependent thiol oxidase"/>
    <property type="match status" value="1"/>
</dbReference>
<dbReference type="Gene3D" id="1.20.120.310">
    <property type="entry name" value="ERV/ALR sulfhydryl oxidase domain"/>
    <property type="match status" value="1"/>
</dbReference>
<accession>A0A158Q846</accession>
<dbReference type="Proteomes" id="UP000050640">
    <property type="component" value="Unplaced"/>
</dbReference>
<dbReference type="InterPro" id="IPR036249">
    <property type="entry name" value="Thioredoxin-like_sf"/>
</dbReference>
<dbReference type="EC" id="1.8.3.2" evidence="8"/>
<feature type="signal peptide" evidence="9">
    <location>
        <begin position="1"/>
        <end position="18"/>
    </location>
</feature>
<dbReference type="GO" id="GO:0000139">
    <property type="term" value="C:Golgi membrane"/>
    <property type="evidence" value="ECO:0007669"/>
    <property type="project" value="TreeGrafter"/>
</dbReference>
<organism evidence="12 13">
    <name type="scientific">Elaeophora elaphi</name>
    <dbReference type="NCBI Taxonomy" id="1147741"/>
    <lineage>
        <taxon>Eukaryota</taxon>
        <taxon>Metazoa</taxon>
        <taxon>Ecdysozoa</taxon>
        <taxon>Nematoda</taxon>
        <taxon>Chromadorea</taxon>
        <taxon>Rhabditida</taxon>
        <taxon>Spirurina</taxon>
        <taxon>Spiruromorpha</taxon>
        <taxon>Filarioidea</taxon>
        <taxon>Onchocercidae</taxon>
        <taxon>Elaeophora</taxon>
    </lineage>
</organism>
<keyword evidence="3 9" id="KW-0732">Signal</keyword>
<evidence type="ECO:0000256" key="1">
    <source>
        <dbReference type="ARBA" id="ARBA00001974"/>
    </source>
</evidence>
<evidence type="ECO:0000256" key="2">
    <source>
        <dbReference type="ARBA" id="ARBA00022630"/>
    </source>
</evidence>
<keyword evidence="2 8" id="KW-0285">Flavoprotein</keyword>
<evidence type="ECO:0000256" key="7">
    <source>
        <dbReference type="ARBA" id="ARBA00023180"/>
    </source>
</evidence>
<dbReference type="InterPro" id="IPR017905">
    <property type="entry name" value="ERV/ALR_sulphydryl_oxidase"/>
</dbReference>
<dbReference type="Pfam" id="PF04777">
    <property type="entry name" value="Evr1_Alr"/>
    <property type="match status" value="1"/>
</dbReference>
<dbReference type="STRING" id="1147741.A0A158Q846"/>
<reference evidence="13" key="1">
    <citation type="submission" date="2016-04" db="UniProtKB">
        <authorList>
            <consortium name="WormBaseParasite"/>
        </authorList>
    </citation>
    <scope>IDENTIFICATION</scope>
</reference>
<keyword evidence="8" id="KW-1133">Transmembrane helix</keyword>
<evidence type="ECO:0000256" key="8">
    <source>
        <dbReference type="RuleBase" id="RU371123"/>
    </source>
</evidence>
<dbReference type="InterPro" id="IPR013766">
    <property type="entry name" value="Thioredoxin_domain"/>
</dbReference>
<sequence length="587" mass="68030">MFLLIISLVVFICEKTNGYISNMNYIPLGTNPTLYQPGYDPVMQLDAATFHDTVFMQDHAFVVEFYADWCGHCRAFAPFYLEFASSIRPWKNVVTAAAINCADVVNQKICSNEGIIGYPMILYYPRYARSRVDAIKLEPRHSLANMKSQLTQVIRNEYNQFHYADWPDFTFLTADSALSLRNLWNRINDSHQFLVLLFEQFDSVGVEFLLDMFPLQKTVLTRRIIVSSPIIWSFTVTQLPYILCILLSILFLLVDKSRYDSRSLQEVMKVTYATQMLPVSRAPPVPSSPVNHQQVIVQCELYHSKCRELYYVSETDMLKAMRMAIFNEVIKTENNIAGTNFTALLDFITVLAEHFPIYTSNTTSSQTTNSKSFASLKQSARAKSVFLHLRHFLEAHREKHAISTAVWRNQFQNIERVYGYPFPMNASWEHCKGTALGYRGYTCGLWTTFHAITVNAFMQGLQSPINLLLSIRGWVVNFFGCLDCRQHFLQMTTTLYPLTERRVQNTHDMMFYLWRAHNIVNARLHGDKATEDPQFEKRQFPPMFLCSECHSDGMFSRKNVRDFLINFYTAIRPYNETNHILNSRNPS</sequence>
<evidence type="ECO:0000256" key="6">
    <source>
        <dbReference type="ARBA" id="ARBA00023157"/>
    </source>
</evidence>
<dbReference type="GO" id="GO:0005615">
    <property type="term" value="C:extracellular space"/>
    <property type="evidence" value="ECO:0007669"/>
    <property type="project" value="TreeGrafter"/>
</dbReference>
<dbReference type="PROSITE" id="PS51352">
    <property type="entry name" value="THIOREDOXIN_2"/>
    <property type="match status" value="1"/>
</dbReference>
<dbReference type="InterPro" id="IPR039798">
    <property type="entry name" value="Sulfhydryl_oxidase"/>
</dbReference>
<dbReference type="PROSITE" id="PS51324">
    <property type="entry name" value="ERV_ALR"/>
    <property type="match status" value="1"/>
</dbReference>
<keyword evidence="7" id="KW-0325">Glycoprotein</keyword>
<evidence type="ECO:0000259" key="10">
    <source>
        <dbReference type="PROSITE" id="PS51324"/>
    </source>
</evidence>